<keyword evidence="7 8" id="KW-0472">Membrane</keyword>
<organism evidence="10 11">
    <name type="scientific">Streptacidiphilus cavernicola</name>
    <dbReference type="NCBI Taxonomy" id="3342716"/>
    <lineage>
        <taxon>Bacteria</taxon>
        <taxon>Bacillati</taxon>
        <taxon>Actinomycetota</taxon>
        <taxon>Actinomycetes</taxon>
        <taxon>Kitasatosporales</taxon>
        <taxon>Streptomycetaceae</taxon>
        <taxon>Streptacidiphilus</taxon>
    </lineage>
</organism>
<dbReference type="PROSITE" id="PS50928">
    <property type="entry name" value="ABC_TM1"/>
    <property type="match status" value="1"/>
</dbReference>
<dbReference type="InterPro" id="IPR000515">
    <property type="entry name" value="MetI-like"/>
</dbReference>
<evidence type="ECO:0000256" key="6">
    <source>
        <dbReference type="ARBA" id="ARBA00022989"/>
    </source>
</evidence>
<dbReference type="InterPro" id="IPR010065">
    <property type="entry name" value="AA_ABC_transptr_permease_3TM"/>
</dbReference>
<comment type="similarity">
    <text evidence="8">Belongs to the binding-protein-dependent transport system permease family.</text>
</comment>
<dbReference type="InterPro" id="IPR043429">
    <property type="entry name" value="ArtM/GltK/GlnP/TcyL/YhdX-like"/>
</dbReference>
<evidence type="ECO:0000313" key="10">
    <source>
        <dbReference type="EMBL" id="MFC1406698.1"/>
    </source>
</evidence>
<feature type="domain" description="ABC transmembrane type-1" evidence="9">
    <location>
        <begin position="73"/>
        <end position="279"/>
    </location>
</feature>
<evidence type="ECO:0000256" key="5">
    <source>
        <dbReference type="ARBA" id="ARBA00022970"/>
    </source>
</evidence>
<feature type="transmembrane region" description="Helical" evidence="8">
    <location>
        <begin position="111"/>
        <end position="135"/>
    </location>
</feature>
<evidence type="ECO:0000259" key="9">
    <source>
        <dbReference type="PROSITE" id="PS50928"/>
    </source>
</evidence>
<dbReference type="Proteomes" id="UP001592528">
    <property type="component" value="Unassembled WGS sequence"/>
</dbReference>
<evidence type="ECO:0000256" key="7">
    <source>
        <dbReference type="ARBA" id="ARBA00023136"/>
    </source>
</evidence>
<proteinExistence type="inferred from homology"/>
<dbReference type="RefSeq" id="WP_051725609.1">
    <property type="nucleotide sequence ID" value="NZ_JBHEZZ010000032.1"/>
</dbReference>
<keyword evidence="2 8" id="KW-0813">Transport</keyword>
<keyword evidence="11" id="KW-1185">Reference proteome</keyword>
<evidence type="ECO:0000256" key="4">
    <source>
        <dbReference type="ARBA" id="ARBA00022692"/>
    </source>
</evidence>
<feature type="transmembrane region" description="Helical" evidence="8">
    <location>
        <begin position="155"/>
        <end position="176"/>
    </location>
</feature>
<dbReference type="NCBIfam" id="TIGR01726">
    <property type="entry name" value="HEQRo_perm_3TM"/>
    <property type="match status" value="1"/>
</dbReference>
<feature type="transmembrane region" description="Helical" evidence="8">
    <location>
        <begin position="255"/>
        <end position="282"/>
    </location>
</feature>
<evidence type="ECO:0000256" key="1">
    <source>
        <dbReference type="ARBA" id="ARBA00004651"/>
    </source>
</evidence>
<accession>A0ABV6UYZ8</accession>
<keyword evidence="3" id="KW-1003">Cell membrane</keyword>
<evidence type="ECO:0000256" key="8">
    <source>
        <dbReference type="RuleBase" id="RU363032"/>
    </source>
</evidence>
<dbReference type="Gene3D" id="1.10.3720.10">
    <property type="entry name" value="MetI-like"/>
    <property type="match status" value="1"/>
</dbReference>
<reference evidence="10 11" key="1">
    <citation type="submission" date="2024-09" db="EMBL/GenBank/DDBJ databases">
        <authorList>
            <person name="Lee S.D."/>
        </authorList>
    </citation>
    <scope>NUCLEOTIDE SEQUENCE [LARGE SCALE GENOMIC DNA]</scope>
    <source>
        <strain evidence="10 11">N1-5</strain>
    </source>
</reference>
<keyword evidence="4 8" id="KW-0812">Transmembrane</keyword>
<feature type="transmembrane region" description="Helical" evidence="8">
    <location>
        <begin position="32"/>
        <end position="50"/>
    </location>
</feature>
<comment type="caution">
    <text evidence="10">The sequence shown here is derived from an EMBL/GenBank/DDBJ whole genome shotgun (WGS) entry which is preliminary data.</text>
</comment>
<gene>
    <name evidence="10" type="ORF">ACEZDJ_35950</name>
</gene>
<dbReference type="SUPFAM" id="SSF161098">
    <property type="entry name" value="MetI-like"/>
    <property type="match status" value="1"/>
</dbReference>
<dbReference type="PANTHER" id="PTHR30614:SF0">
    <property type="entry name" value="L-CYSTINE TRANSPORT SYSTEM PERMEASE PROTEIN TCYL"/>
    <property type="match status" value="1"/>
</dbReference>
<keyword evidence="6 8" id="KW-1133">Transmembrane helix</keyword>
<dbReference type="EMBL" id="JBHEZZ010000032">
    <property type="protein sequence ID" value="MFC1406698.1"/>
    <property type="molecule type" value="Genomic_DNA"/>
</dbReference>
<evidence type="ECO:0000256" key="3">
    <source>
        <dbReference type="ARBA" id="ARBA00022475"/>
    </source>
</evidence>
<feature type="transmembrane region" description="Helical" evidence="8">
    <location>
        <begin position="77"/>
        <end position="99"/>
    </location>
</feature>
<evidence type="ECO:0000313" key="11">
    <source>
        <dbReference type="Proteomes" id="UP001592528"/>
    </source>
</evidence>
<dbReference type="InterPro" id="IPR035906">
    <property type="entry name" value="MetI-like_sf"/>
</dbReference>
<name>A0ABV6UYZ8_9ACTN</name>
<dbReference type="PANTHER" id="PTHR30614">
    <property type="entry name" value="MEMBRANE COMPONENT OF AMINO ACID ABC TRANSPORTER"/>
    <property type="match status" value="1"/>
</dbReference>
<keyword evidence="5" id="KW-0029">Amino-acid transport</keyword>
<comment type="subcellular location">
    <subcellularLocation>
        <location evidence="1 8">Cell membrane</location>
        <topology evidence="1 8">Multi-pass membrane protein</topology>
    </subcellularLocation>
</comment>
<sequence length="322" mass="35201">MTTPQDTTPGVPPTRERPEDIRAVPVRHPGRWVAIACIAVLAAMFLHAMITNPVLHWDVVGQVFTYPTVIQGMEKTLLLTLCAMVLGIVGGILLAVMRLSRNPVLSGVSWLYIWVFRGTPVLVQLFFWNFMGAIFPRIGLGIPFGPTWVSWDYNSLVPLFMVCVLGLGLNEAAYFAEIVRAGILSVDEGQAEAAASLGLTHAQTLRRIVLPQAMRVIIPPAGNETISMLKTTSLVSAIAFEELTRAGQDIGARTLYIIPSLIAVSFWYLLFTSVLSIGQFYIERHYGRGTNRALPSTPWQKVKANVLTLSLRNPGGTTGGSL</sequence>
<protein>
    <submittedName>
        <fullName evidence="10">Amino acid ABC transporter permease</fullName>
    </submittedName>
</protein>
<dbReference type="Pfam" id="PF00528">
    <property type="entry name" value="BPD_transp_1"/>
    <property type="match status" value="1"/>
</dbReference>
<dbReference type="CDD" id="cd06261">
    <property type="entry name" value="TM_PBP2"/>
    <property type="match status" value="1"/>
</dbReference>
<evidence type="ECO:0000256" key="2">
    <source>
        <dbReference type="ARBA" id="ARBA00022448"/>
    </source>
</evidence>